<dbReference type="EMBL" id="BAAATZ010000012">
    <property type="protein sequence ID" value="GAA2727825.1"/>
    <property type="molecule type" value="Genomic_DNA"/>
</dbReference>
<organism evidence="2 3">
    <name type="scientific">Actinocorallia aurantiaca</name>
    <dbReference type="NCBI Taxonomy" id="46204"/>
    <lineage>
        <taxon>Bacteria</taxon>
        <taxon>Bacillati</taxon>
        <taxon>Actinomycetota</taxon>
        <taxon>Actinomycetes</taxon>
        <taxon>Streptosporangiales</taxon>
        <taxon>Thermomonosporaceae</taxon>
        <taxon>Actinocorallia</taxon>
    </lineage>
</organism>
<keyword evidence="3" id="KW-1185">Reference proteome</keyword>
<reference evidence="2 3" key="1">
    <citation type="journal article" date="2019" name="Int. J. Syst. Evol. Microbiol.">
        <title>The Global Catalogue of Microorganisms (GCM) 10K type strain sequencing project: providing services to taxonomists for standard genome sequencing and annotation.</title>
        <authorList>
            <consortium name="The Broad Institute Genomics Platform"/>
            <consortium name="The Broad Institute Genome Sequencing Center for Infectious Disease"/>
            <person name="Wu L."/>
            <person name="Ma J."/>
        </authorList>
    </citation>
    <scope>NUCLEOTIDE SEQUENCE [LARGE SCALE GENOMIC DNA]</scope>
    <source>
        <strain evidence="2 3">JCM 8201</strain>
    </source>
</reference>
<evidence type="ECO:0000313" key="2">
    <source>
        <dbReference type="EMBL" id="GAA2727825.1"/>
    </source>
</evidence>
<accession>A0ABN3UA65</accession>
<protein>
    <submittedName>
        <fullName evidence="2">Uncharacterized protein</fullName>
    </submittedName>
</protein>
<gene>
    <name evidence="2" type="ORF">GCM10010439_34670</name>
</gene>
<proteinExistence type="predicted"/>
<dbReference type="RefSeq" id="WP_344451451.1">
    <property type="nucleotide sequence ID" value="NZ_BAAATZ010000012.1"/>
</dbReference>
<evidence type="ECO:0000313" key="3">
    <source>
        <dbReference type="Proteomes" id="UP001501842"/>
    </source>
</evidence>
<comment type="caution">
    <text evidence="2">The sequence shown here is derived from an EMBL/GenBank/DDBJ whole genome shotgun (WGS) entry which is preliminary data.</text>
</comment>
<feature type="region of interest" description="Disordered" evidence="1">
    <location>
        <begin position="53"/>
        <end position="72"/>
    </location>
</feature>
<dbReference type="Proteomes" id="UP001501842">
    <property type="component" value="Unassembled WGS sequence"/>
</dbReference>
<name>A0ABN3UA65_9ACTN</name>
<evidence type="ECO:0000256" key="1">
    <source>
        <dbReference type="SAM" id="MobiDB-lite"/>
    </source>
</evidence>
<sequence length="102" mass="11488">MAVENHRAVEYERRDHGLMTAFVVDALSDGHGYSVTGECPGCGAHIRQEMTYGLMGTKGPRRRREPRPGPRTMICDCMRTHLERPPEFFDQGCGAQWQVALP</sequence>